<keyword evidence="1" id="KW-0812">Transmembrane</keyword>
<feature type="domain" description="Reverse transcriptase" evidence="2">
    <location>
        <begin position="1"/>
        <end position="232"/>
    </location>
</feature>
<evidence type="ECO:0000313" key="4">
    <source>
        <dbReference type="Proteomes" id="UP001151760"/>
    </source>
</evidence>
<evidence type="ECO:0000259" key="2">
    <source>
        <dbReference type="PROSITE" id="PS50878"/>
    </source>
</evidence>
<dbReference type="InterPro" id="IPR000477">
    <property type="entry name" value="RT_dom"/>
</dbReference>
<dbReference type="InterPro" id="IPR043502">
    <property type="entry name" value="DNA/RNA_pol_sf"/>
</dbReference>
<proteinExistence type="predicted"/>
<keyword evidence="3" id="KW-0695">RNA-directed DNA polymerase</keyword>
<dbReference type="Pfam" id="PF00078">
    <property type="entry name" value="RVT_1"/>
    <property type="match status" value="1"/>
</dbReference>
<keyword evidence="1" id="KW-0472">Membrane</keyword>
<reference evidence="3" key="2">
    <citation type="submission" date="2022-01" db="EMBL/GenBank/DDBJ databases">
        <authorList>
            <person name="Yamashiro T."/>
            <person name="Shiraishi A."/>
            <person name="Satake H."/>
            <person name="Nakayama K."/>
        </authorList>
    </citation>
    <scope>NUCLEOTIDE SEQUENCE</scope>
</reference>
<dbReference type="SUPFAM" id="SSF56672">
    <property type="entry name" value="DNA/RNA polymerases"/>
    <property type="match status" value="1"/>
</dbReference>
<dbReference type="GO" id="GO:0003964">
    <property type="term" value="F:RNA-directed DNA polymerase activity"/>
    <property type="evidence" value="ECO:0007669"/>
    <property type="project" value="UniProtKB-KW"/>
</dbReference>
<evidence type="ECO:0000256" key="1">
    <source>
        <dbReference type="SAM" id="Phobius"/>
    </source>
</evidence>
<keyword evidence="3" id="KW-0548">Nucleotidyltransferase</keyword>
<sequence>MSVCNEKGERFEGSLVAEQFVNHFQKFLGPNEKRTDINTHNLFTTKISPGHDGYTSAFFRVLLERIYMSGNQGVFYFWQAIRWIMTCVSSTTFTIGINGERYGYFKSGRGLRKGDPISPYLFTLIMEVFSLMLARKVKEKKKFKFHKGCKEMKLTHLLFADDLLVLCHGDVNSVIVIKEALLEFSNSSGLKPNMEKSVVFFGSVKEVIKQRILQILPFKVGKLPVKYLGIPLLAKKIGINDCKQLVEKVKSRIQDWKNRHLSYAEKLQLIAAVLATMQTY</sequence>
<reference evidence="3" key="1">
    <citation type="journal article" date="2022" name="Int. J. Mol. Sci.">
        <title>Draft Genome of Tanacetum Coccineum: Genomic Comparison of Closely Related Tanacetum-Family Plants.</title>
        <authorList>
            <person name="Yamashiro T."/>
            <person name="Shiraishi A."/>
            <person name="Nakayama K."/>
            <person name="Satake H."/>
        </authorList>
    </citation>
    <scope>NUCLEOTIDE SEQUENCE</scope>
</reference>
<feature type="transmembrane region" description="Helical" evidence="1">
    <location>
        <begin position="75"/>
        <end position="97"/>
    </location>
</feature>
<dbReference type="PANTHER" id="PTHR33116:SF78">
    <property type="entry name" value="OS12G0587133 PROTEIN"/>
    <property type="match status" value="1"/>
</dbReference>
<keyword evidence="3" id="KW-0808">Transferase</keyword>
<gene>
    <name evidence="3" type="ORF">Tco_0819444</name>
</gene>
<organism evidence="3 4">
    <name type="scientific">Tanacetum coccineum</name>
    <dbReference type="NCBI Taxonomy" id="301880"/>
    <lineage>
        <taxon>Eukaryota</taxon>
        <taxon>Viridiplantae</taxon>
        <taxon>Streptophyta</taxon>
        <taxon>Embryophyta</taxon>
        <taxon>Tracheophyta</taxon>
        <taxon>Spermatophyta</taxon>
        <taxon>Magnoliopsida</taxon>
        <taxon>eudicotyledons</taxon>
        <taxon>Gunneridae</taxon>
        <taxon>Pentapetalae</taxon>
        <taxon>asterids</taxon>
        <taxon>campanulids</taxon>
        <taxon>Asterales</taxon>
        <taxon>Asteraceae</taxon>
        <taxon>Asteroideae</taxon>
        <taxon>Anthemideae</taxon>
        <taxon>Anthemidinae</taxon>
        <taxon>Tanacetum</taxon>
    </lineage>
</organism>
<name>A0ABQ5A6M0_9ASTR</name>
<keyword evidence="4" id="KW-1185">Reference proteome</keyword>
<accession>A0ABQ5A6M0</accession>
<comment type="caution">
    <text evidence="3">The sequence shown here is derived from an EMBL/GenBank/DDBJ whole genome shotgun (WGS) entry which is preliminary data.</text>
</comment>
<dbReference type="EMBL" id="BQNB010012030">
    <property type="protein sequence ID" value="GJS98274.1"/>
    <property type="molecule type" value="Genomic_DNA"/>
</dbReference>
<feature type="transmembrane region" description="Helical" evidence="1">
    <location>
        <begin position="117"/>
        <end position="134"/>
    </location>
</feature>
<keyword evidence="1" id="KW-1133">Transmembrane helix</keyword>
<evidence type="ECO:0000313" key="3">
    <source>
        <dbReference type="EMBL" id="GJS98274.1"/>
    </source>
</evidence>
<dbReference type="PANTHER" id="PTHR33116">
    <property type="entry name" value="REVERSE TRANSCRIPTASE ZINC-BINDING DOMAIN-CONTAINING PROTEIN-RELATED-RELATED"/>
    <property type="match status" value="1"/>
</dbReference>
<dbReference type="Proteomes" id="UP001151760">
    <property type="component" value="Unassembled WGS sequence"/>
</dbReference>
<protein>
    <submittedName>
        <fullName evidence="3">RNA-directed DNA polymerase, eukaryota, reverse transcriptase zinc-binding domain protein</fullName>
    </submittedName>
</protein>
<dbReference type="PROSITE" id="PS50878">
    <property type="entry name" value="RT_POL"/>
    <property type="match status" value="1"/>
</dbReference>